<evidence type="ECO:0000313" key="4">
    <source>
        <dbReference type="EMBL" id="SVB32062.1"/>
    </source>
</evidence>
<dbReference type="SUPFAM" id="SSF51735">
    <property type="entry name" value="NAD(P)-binding Rossmann-fold domains"/>
    <property type="match status" value="1"/>
</dbReference>
<keyword evidence="2" id="KW-0560">Oxidoreductase</keyword>
<dbReference type="PANTHER" id="PTHR43708:SF5">
    <property type="entry name" value="CONSERVED EXPRESSED OXIDOREDUCTASE (EUROFUNG)-RELATED"/>
    <property type="match status" value="1"/>
</dbReference>
<evidence type="ECO:0000259" key="3">
    <source>
        <dbReference type="Pfam" id="PF01408"/>
    </source>
</evidence>
<name>A0A382D1Y2_9ZZZZ</name>
<dbReference type="InterPro" id="IPR000683">
    <property type="entry name" value="Gfo/Idh/MocA-like_OxRdtase_N"/>
</dbReference>
<dbReference type="Pfam" id="PF01408">
    <property type="entry name" value="GFO_IDH_MocA"/>
    <property type="match status" value="1"/>
</dbReference>
<dbReference type="PANTHER" id="PTHR43708">
    <property type="entry name" value="CONSERVED EXPRESSED OXIDOREDUCTASE (EUROFUNG)"/>
    <property type="match status" value="1"/>
</dbReference>
<evidence type="ECO:0000256" key="2">
    <source>
        <dbReference type="ARBA" id="ARBA00023002"/>
    </source>
</evidence>
<dbReference type="Gene3D" id="3.40.50.720">
    <property type="entry name" value="NAD(P)-binding Rossmann-like Domain"/>
    <property type="match status" value="1"/>
</dbReference>
<comment type="similarity">
    <text evidence="1">Belongs to the Gfo/Idh/MocA family.</text>
</comment>
<feature type="domain" description="Gfo/Idh/MocA-like oxidoreductase N-terminal" evidence="3">
    <location>
        <begin position="16"/>
        <end position="118"/>
    </location>
</feature>
<sequence length="118" mass="12663">MLNESVLMSTDDPVGTAVVGFGFAGRCFHSYLVGLAPGLNLQGVVSSRAEARQQITDRLQTRAYEHFDELLADTRVELVVLATPNDLHAPQAIAALEAGKHVVTDKPMCLDLAQADAM</sequence>
<proteinExistence type="inferred from homology"/>
<dbReference type="GO" id="GO:0016491">
    <property type="term" value="F:oxidoreductase activity"/>
    <property type="evidence" value="ECO:0007669"/>
    <property type="project" value="UniProtKB-KW"/>
</dbReference>
<organism evidence="4">
    <name type="scientific">marine metagenome</name>
    <dbReference type="NCBI Taxonomy" id="408172"/>
    <lineage>
        <taxon>unclassified sequences</taxon>
        <taxon>metagenomes</taxon>
        <taxon>ecological metagenomes</taxon>
    </lineage>
</organism>
<reference evidence="4" key="1">
    <citation type="submission" date="2018-05" db="EMBL/GenBank/DDBJ databases">
        <authorList>
            <person name="Lanie J.A."/>
            <person name="Ng W.-L."/>
            <person name="Kazmierczak K.M."/>
            <person name="Andrzejewski T.M."/>
            <person name="Davidsen T.M."/>
            <person name="Wayne K.J."/>
            <person name="Tettelin H."/>
            <person name="Glass J.I."/>
            <person name="Rusch D."/>
            <person name="Podicherti R."/>
            <person name="Tsui H.-C.T."/>
            <person name="Winkler M.E."/>
        </authorList>
    </citation>
    <scope>NUCLEOTIDE SEQUENCE</scope>
</reference>
<dbReference type="InterPro" id="IPR051317">
    <property type="entry name" value="Gfo/Idh/MocA_oxidoreduct"/>
</dbReference>
<dbReference type="InterPro" id="IPR036291">
    <property type="entry name" value="NAD(P)-bd_dom_sf"/>
</dbReference>
<protein>
    <recommendedName>
        <fullName evidence="3">Gfo/Idh/MocA-like oxidoreductase N-terminal domain-containing protein</fullName>
    </recommendedName>
</protein>
<gene>
    <name evidence="4" type="ORF">METZ01_LOCUS184916</name>
</gene>
<accession>A0A382D1Y2</accession>
<dbReference type="AlphaFoldDB" id="A0A382D1Y2"/>
<dbReference type="GO" id="GO:0000166">
    <property type="term" value="F:nucleotide binding"/>
    <property type="evidence" value="ECO:0007669"/>
    <property type="project" value="InterPro"/>
</dbReference>
<dbReference type="EMBL" id="UINC01037093">
    <property type="protein sequence ID" value="SVB32062.1"/>
    <property type="molecule type" value="Genomic_DNA"/>
</dbReference>
<feature type="non-terminal residue" evidence="4">
    <location>
        <position position="118"/>
    </location>
</feature>
<evidence type="ECO:0000256" key="1">
    <source>
        <dbReference type="ARBA" id="ARBA00010928"/>
    </source>
</evidence>